<dbReference type="AlphaFoldDB" id="A0A754KDZ9"/>
<protein>
    <submittedName>
        <fullName evidence="5">DeoR family transcriptional regulator</fullName>
    </submittedName>
</protein>
<sequence length="66" mass="7896">MSQQRPDRIKQMLHYLWQHRHLSTQQAIELFGYAEATVRRDFHYIASRYPGMVRGHGCIDFDDSTE</sequence>
<comment type="caution">
    <text evidence="5">The sequence shown here is derived from an EMBL/GenBank/DDBJ whole genome shotgun (WGS) entry which is preliminary data.</text>
</comment>
<reference evidence="5" key="1">
    <citation type="journal article" date="2018" name="Genome Biol.">
        <title>SKESA: strategic k-mer extension for scrupulous assemblies.</title>
        <authorList>
            <person name="Souvorov A."/>
            <person name="Agarwala R."/>
            <person name="Lipman D.J."/>
        </authorList>
    </citation>
    <scope>NUCLEOTIDE SEQUENCE</scope>
    <source>
        <strain evidence="5">MA.DBS_20080754</strain>
    </source>
</reference>
<feature type="domain" description="HTH deoR-type" evidence="4">
    <location>
        <begin position="5"/>
        <end position="61"/>
    </location>
</feature>
<keyword evidence="1" id="KW-0805">Transcription regulation</keyword>
<dbReference type="SMART" id="SM00420">
    <property type="entry name" value="HTH_DEOR"/>
    <property type="match status" value="1"/>
</dbReference>
<dbReference type="InterPro" id="IPR018356">
    <property type="entry name" value="Tscrpt_reg_HTH_DeoR_CS"/>
</dbReference>
<evidence type="ECO:0000313" key="5">
    <source>
        <dbReference type="EMBL" id="HAF8648387.1"/>
    </source>
</evidence>
<dbReference type="EMBL" id="DAAWNT010000002">
    <property type="protein sequence ID" value="HAF8648387.1"/>
    <property type="molecule type" value="Genomic_DNA"/>
</dbReference>
<evidence type="ECO:0000259" key="4">
    <source>
        <dbReference type="PROSITE" id="PS51000"/>
    </source>
</evidence>
<feature type="non-terminal residue" evidence="5">
    <location>
        <position position="66"/>
    </location>
</feature>
<reference evidence="5" key="2">
    <citation type="submission" date="2020-02" db="EMBL/GenBank/DDBJ databases">
        <authorList>
            <consortium name="NCBI Pathogen Detection Project"/>
        </authorList>
    </citation>
    <scope>NUCLEOTIDE SEQUENCE</scope>
    <source>
        <strain evidence="5">MA.DBS_20080754</strain>
    </source>
</reference>
<name>A0A754KDZ9_SALER</name>
<keyword evidence="3" id="KW-0804">Transcription</keyword>
<keyword evidence="2" id="KW-0238">DNA-binding</keyword>
<evidence type="ECO:0000256" key="1">
    <source>
        <dbReference type="ARBA" id="ARBA00023015"/>
    </source>
</evidence>
<dbReference type="PROSITE" id="PS00894">
    <property type="entry name" value="HTH_DEOR_1"/>
    <property type="match status" value="1"/>
</dbReference>
<proteinExistence type="predicted"/>
<dbReference type="InterPro" id="IPR001034">
    <property type="entry name" value="DeoR_HTH"/>
</dbReference>
<dbReference type="PROSITE" id="PS51000">
    <property type="entry name" value="HTH_DEOR_2"/>
    <property type="match status" value="1"/>
</dbReference>
<dbReference type="Pfam" id="PF08220">
    <property type="entry name" value="HTH_DeoR"/>
    <property type="match status" value="1"/>
</dbReference>
<organism evidence="5">
    <name type="scientific">Salmonella enterica</name>
    <name type="common">Salmonella choleraesuis</name>
    <dbReference type="NCBI Taxonomy" id="28901"/>
    <lineage>
        <taxon>Bacteria</taxon>
        <taxon>Pseudomonadati</taxon>
        <taxon>Pseudomonadota</taxon>
        <taxon>Gammaproteobacteria</taxon>
        <taxon>Enterobacterales</taxon>
        <taxon>Enterobacteriaceae</taxon>
        <taxon>Salmonella</taxon>
    </lineage>
</organism>
<dbReference type="GO" id="GO:0003700">
    <property type="term" value="F:DNA-binding transcription factor activity"/>
    <property type="evidence" value="ECO:0007669"/>
    <property type="project" value="InterPro"/>
</dbReference>
<accession>A0A754KDZ9</accession>
<dbReference type="GO" id="GO:0003677">
    <property type="term" value="F:DNA binding"/>
    <property type="evidence" value="ECO:0007669"/>
    <property type="project" value="UniProtKB-KW"/>
</dbReference>
<gene>
    <name evidence="5" type="ORF">G5V38_001003</name>
</gene>
<evidence type="ECO:0000256" key="3">
    <source>
        <dbReference type="ARBA" id="ARBA00023163"/>
    </source>
</evidence>
<evidence type="ECO:0000256" key="2">
    <source>
        <dbReference type="ARBA" id="ARBA00023125"/>
    </source>
</evidence>